<name>A0ABT8ZXB2_9SPHN</name>
<evidence type="ECO:0000259" key="1">
    <source>
        <dbReference type="Pfam" id="PF23213"/>
    </source>
</evidence>
<dbReference type="Proteomes" id="UP001176468">
    <property type="component" value="Unassembled WGS sequence"/>
</dbReference>
<protein>
    <recommendedName>
        <fullName evidence="1">DUF7065 domain-containing protein</fullName>
    </recommendedName>
</protein>
<dbReference type="Pfam" id="PF23213">
    <property type="entry name" value="DUF7065"/>
    <property type="match status" value="1"/>
</dbReference>
<keyword evidence="3" id="KW-1185">Reference proteome</keyword>
<proteinExistence type="predicted"/>
<feature type="domain" description="DUF7065" evidence="1">
    <location>
        <begin position="163"/>
        <end position="209"/>
    </location>
</feature>
<evidence type="ECO:0000313" key="3">
    <source>
        <dbReference type="Proteomes" id="UP001176468"/>
    </source>
</evidence>
<dbReference type="SUPFAM" id="SSF159245">
    <property type="entry name" value="AttH-like"/>
    <property type="match status" value="1"/>
</dbReference>
<dbReference type="EMBL" id="JAUQSZ010000004">
    <property type="protein sequence ID" value="MDO7842188.1"/>
    <property type="molecule type" value="Genomic_DNA"/>
</dbReference>
<organism evidence="2 3">
    <name type="scientific">Sphingomonas immobilis</name>
    <dbReference type="NCBI Taxonomy" id="3063997"/>
    <lineage>
        <taxon>Bacteria</taxon>
        <taxon>Pseudomonadati</taxon>
        <taxon>Pseudomonadota</taxon>
        <taxon>Alphaproteobacteria</taxon>
        <taxon>Sphingomonadales</taxon>
        <taxon>Sphingomonadaceae</taxon>
        <taxon>Sphingomonas</taxon>
    </lineage>
</organism>
<comment type="caution">
    <text evidence="2">The sequence shown here is derived from an EMBL/GenBank/DDBJ whole genome shotgun (WGS) entry which is preliminary data.</text>
</comment>
<dbReference type="RefSeq" id="WP_304560655.1">
    <property type="nucleotide sequence ID" value="NZ_JAUQSZ010000004.1"/>
</dbReference>
<gene>
    <name evidence="2" type="ORF">Q5H94_07610</name>
</gene>
<accession>A0ABT8ZXB2</accession>
<reference evidence="2" key="1">
    <citation type="submission" date="2023-07" db="EMBL/GenBank/DDBJ databases">
        <authorList>
            <person name="Kim M.K."/>
        </authorList>
    </citation>
    <scope>NUCLEOTIDE SEQUENCE</scope>
    <source>
        <strain evidence="2">CA1-15</strain>
    </source>
</reference>
<dbReference type="InterPro" id="IPR055493">
    <property type="entry name" value="DUF7065"/>
</dbReference>
<sequence length="352" mass="39163">MSTVTLDRVDLANGVDPNREYALRTEPPADKFRFAENYMLAVYDPVLDLGMWLHLGTCPDDFAQWEEQVLMTLPGDGGFLWTRAYSRPTPDQKPGGPNMRWDVIAPFERLRVTFDGIGIRTPYAEMMAGRVRDAKQELFAIDLYVEALAPAWDNHVSAASGGARGSMAEQSWASEHYQQTFRATGTVRIDGKDLAFNGTGVRDHSRGQRGHKPWAFGGHNLWSAPFASGKAFGMQRMWTPDFQGTLNVGFVYVDGQFHHTDLITPPGYLEHVALSGDPLELVMRSPLGEHRITGVLKKTIFCTFGDPWGYHFGADLSEPRGLFVPGFAEFTWDGEVSYGLAERSGRIGKLPA</sequence>
<evidence type="ECO:0000313" key="2">
    <source>
        <dbReference type="EMBL" id="MDO7842188.1"/>
    </source>
</evidence>